<evidence type="ECO:0000313" key="11">
    <source>
        <dbReference type="Proteomes" id="UP001569963"/>
    </source>
</evidence>
<keyword evidence="5 6" id="KW-0560">Oxidoreductase</keyword>
<keyword evidence="4 6" id="KW-0274">FAD</keyword>
<dbReference type="Proteomes" id="UP001569963">
    <property type="component" value="Unassembled WGS sequence"/>
</dbReference>
<comment type="caution">
    <text evidence="10">The sequence shown here is derived from an EMBL/GenBank/DDBJ whole genome shotgun (WGS) entry which is preliminary data.</text>
</comment>
<evidence type="ECO:0000256" key="4">
    <source>
        <dbReference type="ARBA" id="ARBA00022827"/>
    </source>
</evidence>
<evidence type="ECO:0000259" key="8">
    <source>
        <dbReference type="Pfam" id="PF02770"/>
    </source>
</evidence>
<protein>
    <submittedName>
        <fullName evidence="10">Acyl-CoA dehydrogenase family protein</fullName>
    </submittedName>
</protein>
<keyword evidence="3 6" id="KW-0285">Flavoprotein</keyword>
<evidence type="ECO:0000256" key="2">
    <source>
        <dbReference type="ARBA" id="ARBA00009347"/>
    </source>
</evidence>
<dbReference type="Gene3D" id="1.20.140.10">
    <property type="entry name" value="Butyryl-CoA Dehydrogenase, subunit A, domain 3"/>
    <property type="match status" value="1"/>
</dbReference>
<feature type="domain" description="Acyl-CoA dehydrogenase/oxidase C-terminal" evidence="7">
    <location>
        <begin position="227"/>
        <end position="381"/>
    </location>
</feature>
<dbReference type="Pfam" id="PF00441">
    <property type="entry name" value="Acyl-CoA_dh_1"/>
    <property type="match status" value="1"/>
</dbReference>
<feature type="domain" description="Acyl-CoA oxidase/dehydrogenase middle" evidence="8">
    <location>
        <begin position="123"/>
        <end position="210"/>
    </location>
</feature>
<dbReference type="InterPro" id="IPR006091">
    <property type="entry name" value="Acyl-CoA_Oxase/DH_mid-dom"/>
</dbReference>
<evidence type="ECO:0000256" key="1">
    <source>
        <dbReference type="ARBA" id="ARBA00001974"/>
    </source>
</evidence>
<dbReference type="RefSeq" id="WP_371952077.1">
    <property type="nucleotide sequence ID" value="NZ_JAXCEI010000010.1"/>
</dbReference>
<evidence type="ECO:0000259" key="9">
    <source>
        <dbReference type="Pfam" id="PF02771"/>
    </source>
</evidence>
<dbReference type="InterPro" id="IPR009075">
    <property type="entry name" value="AcylCo_DH/oxidase_C"/>
</dbReference>
<accession>A0ABV4QFH3</accession>
<comment type="similarity">
    <text evidence="2 6">Belongs to the acyl-CoA dehydrogenase family.</text>
</comment>
<dbReference type="PANTHER" id="PTHR43292:SF3">
    <property type="entry name" value="ACYL-COA DEHYDROGENASE FADE29"/>
    <property type="match status" value="1"/>
</dbReference>
<dbReference type="InterPro" id="IPR037069">
    <property type="entry name" value="AcylCoA_DH/ox_N_sf"/>
</dbReference>
<dbReference type="SUPFAM" id="SSF56645">
    <property type="entry name" value="Acyl-CoA dehydrogenase NM domain-like"/>
    <property type="match status" value="1"/>
</dbReference>
<evidence type="ECO:0000256" key="3">
    <source>
        <dbReference type="ARBA" id="ARBA00022630"/>
    </source>
</evidence>
<gene>
    <name evidence="10" type="ORF">SM611_23575</name>
</gene>
<dbReference type="InterPro" id="IPR009100">
    <property type="entry name" value="AcylCoA_DH/oxidase_NM_dom_sf"/>
</dbReference>
<dbReference type="SUPFAM" id="SSF47203">
    <property type="entry name" value="Acyl-CoA dehydrogenase C-terminal domain-like"/>
    <property type="match status" value="1"/>
</dbReference>
<dbReference type="PANTHER" id="PTHR43292">
    <property type="entry name" value="ACYL-COA DEHYDROGENASE"/>
    <property type="match status" value="1"/>
</dbReference>
<dbReference type="InterPro" id="IPR052161">
    <property type="entry name" value="Mycobact_Acyl-CoA_DH"/>
</dbReference>
<reference evidence="10 11" key="1">
    <citation type="submission" date="2023-11" db="EMBL/GenBank/DDBJ databases">
        <title>Actinomadura monticuli sp. nov., isolated from volcanic ash.</title>
        <authorList>
            <person name="Lee S.D."/>
            <person name="Yang H."/>
            <person name="Kim I.S."/>
        </authorList>
    </citation>
    <scope>NUCLEOTIDE SEQUENCE [LARGE SCALE GENOMIC DNA]</scope>
    <source>
        <strain evidence="10 11">DLS-62</strain>
    </source>
</reference>
<evidence type="ECO:0000256" key="5">
    <source>
        <dbReference type="ARBA" id="ARBA00023002"/>
    </source>
</evidence>
<feature type="domain" description="Acyl-CoA dehydrogenase/oxidase N-terminal" evidence="9">
    <location>
        <begin position="9"/>
        <end position="118"/>
    </location>
</feature>
<keyword evidence="11" id="KW-1185">Reference proteome</keyword>
<dbReference type="InterPro" id="IPR046373">
    <property type="entry name" value="Acyl-CoA_Oxase/DH_mid-dom_sf"/>
</dbReference>
<dbReference type="Pfam" id="PF02771">
    <property type="entry name" value="Acyl-CoA_dh_N"/>
    <property type="match status" value="1"/>
</dbReference>
<proteinExistence type="inferred from homology"/>
<evidence type="ECO:0000256" key="6">
    <source>
        <dbReference type="RuleBase" id="RU362125"/>
    </source>
</evidence>
<dbReference type="Pfam" id="PF02770">
    <property type="entry name" value="Acyl-CoA_dh_M"/>
    <property type="match status" value="1"/>
</dbReference>
<dbReference type="Gene3D" id="2.40.110.10">
    <property type="entry name" value="Butyryl-CoA Dehydrogenase, subunit A, domain 2"/>
    <property type="match status" value="1"/>
</dbReference>
<name>A0ABV4QFH3_9ACTN</name>
<comment type="cofactor">
    <cofactor evidence="1 6">
        <name>FAD</name>
        <dbReference type="ChEBI" id="CHEBI:57692"/>
    </cofactor>
</comment>
<sequence length="386" mass="41830">MDFGLGERGEALRTEVRAFLKEHLTPELAERCHRTGVAHDAGFVRAMHEAGLLALGWPEEWGGRPCDPFDLCVVEEELSRADAPTYGVSTTHMVARAILKCGDDAQRRQIIPKAVRGEVLIVLGFTEPECGSDLAAARTRAVRDGDHWVINGSKMFTTNAHIGDHVFLLARTDPSAAKHAGLTVFLVPLDQPGIEVQAVRTVSGERTNITYYRDARVHDAWRIGEAGAGWRVLGEALQEEHSTGFGASMLRMLEAAEGWARTAACERGRPRIADPDVRERLARCAAEAEVSLLLQRRAAVMARQGAVPAAEGPMSKLFSSEALTRAAEDLFALLGPDAVRSHLSPGAPEGGRVEHALRFSLGTTIYGGTSEIQRGIIARRGLGLPR</sequence>
<dbReference type="InterPro" id="IPR036250">
    <property type="entry name" value="AcylCo_DH-like_C"/>
</dbReference>
<dbReference type="InterPro" id="IPR013786">
    <property type="entry name" value="AcylCoA_DH/ox_N"/>
</dbReference>
<dbReference type="Gene3D" id="1.10.540.10">
    <property type="entry name" value="Acyl-CoA dehydrogenase/oxidase, N-terminal domain"/>
    <property type="match status" value="1"/>
</dbReference>
<organism evidence="10 11">
    <name type="scientific">Actinomadura monticuli</name>
    <dbReference type="NCBI Taxonomy" id="3097367"/>
    <lineage>
        <taxon>Bacteria</taxon>
        <taxon>Bacillati</taxon>
        <taxon>Actinomycetota</taxon>
        <taxon>Actinomycetes</taxon>
        <taxon>Streptosporangiales</taxon>
        <taxon>Thermomonosporaceae</taxon>
        <taxon>Actinomadura</taxon>
    </lineage>
</organism>
<evidence type="ECO:0000259" key="7">
    <source>
        <dbReference type="Pfam" id="PF00441"/>
    </source>
</evidence>
<dbReference type="EMBL" id="JAXCEI010000010">
    <property type="protein sequence ID" value="MFA1541922.1"/>
    <property type="molecule type" value="Genomic_DNA"/>
</dbReference>
<evidence type="ECO:0000313" key="10">
    <source>
        <dbReference type="EMBL" id="MFA1541922.1"/>
    </source>
</evidence>